<evidence type="ECO:0000256" key="8">
    <source>
        <dbReference type="ARBA" id="ARBA00022581"/>
    </source>
</evidence>
<dbReference type="GO" id="GO:0039615">
    <property type="term" value="C:T=1 icosahedral viral capsid"/>
    <property type="evidence" value="ECO:0007669"/>
    <property type="project" value="UniProtKB-KW"/>
</dbReference>
<dbReference type="SMR" id="D4N3R1"/>
<dbReference type="GO" id="GO:0042025">
    <property type="term" value="C:host cell nucleus"/>
    <property type="evidence" value="ECO:0007669"/>
    <property type="project" value="UniProtKB-SubCell"/>
</dbReference>
<dbReference type="RefSeq" id="YP_009506284.1">
    <property type="nucleotide sequence ID" value="NC_038392.1"/>
</dbReference>
<comment type="subunit">
    <text evidence="15">Homomultimer. Assembles in the nucleus, presumably in an immature form, then migrates to the cytoplasm once assembled as mature virion. Interacts with Rep; this interaction relocates Rep into the nucleus.</text>
</comment>
<dbReference type="Gene3D" id="2.60.120.950">
    <property type="entry name" value="Circovirus capsid protein"/>
    <property type="match status" value="1"/>
</dbReference>
<dbReference type="GO" id="GO:0043657">
    <property type="term" value="C:host cell"/>
    <property type="evidence" value="ECO:0007669"/>
    <property type="project" value="GOC"/>
</dbReference>
<reference evidence="16 17" key="1">
    <citation type="journal article" date="2010" name="J. Virol.">
        <title>Multiple diverse circoviruses infect farm animals and are commonly found in human and chimpanzee feces.</title>
        <authorList>
            <person name="Li L."/>
            <person name="Kapoor A."/>
            <person name="Slikas B."/>
            <person name="Bamidele O.S."/>
            <person name="Wang C."/>
            <person name="Shaukat S."/>
            <person name="Masroor M.A."/>
            <person name="Wilson M.L."/>
            <person name="Ndjango J.B."/>
            <person name="Peeters M."/>
            <person name="Gross-Camp N.D."/>
            <person name="Muller M.N."/>
            <person name="Hahn B.H."/>
            <person name="Wolfe N.D."/>
            <person name="Triki H."/>
            <person name="Bartkus J."/>
            <person name="Zaidi S.Z."/>
            <person name="Delwart E."/>
        </authorList>
    </citation>
    <scope>NUCLEOTIDE SEQUENCE [LARGE SCALE GENOMIC DNA]</scope>
    <source>
        <strain evidence="16">NG13</strain>
    </source>
</reference>
<gene>
    <name evidence="16" type="primary">cap</name>
</gene>
<evidence type="ECO:0000256" key="6">
    <source>
        <dbReference type="ARBA" id="ARBA00022561"/>
    </source>
</evidence>
<keyword evidence="5" id="KW-1163">Viral penetration into host nucleus</keyword>
<dbReference type="KEGG" id="vg:37617104"/>
<keyword evidence="13" id="KW-0238">DNA-binding</keyword>
<dbReference type="GO" id="GO:0019069">
    <property type="term" value="P:viral capsid assembly"/>
    <property type="evidence" value="ECO:0007669"/>
    <property type="project" value="InterPro"/>
</dbReference>
<keyword evidence="8" id="KW-0945">Host-virus interaction</keyword>
<evidence type="ECO:0000256" key="10">
    <source>
        <dbReference type="ARBA" id="ARBA00022804"/>
    </source>
</evidence>
<dbReference type="GO" id="GO:0075732">
    <property type="term" value="P:viral penetration into host nucleus"/>
    <property type="evidence" value="ECO:0007669"/>
    <property type="project" value="UniProtKB-KW"/>
</dbReference>
<dbReference type="GO" id="GO:0019062">
    <property type="term" value="P:virion attachment to host cell"/>
    <property type="evidence" value="ECO:0007669"/>
    <property type="project" value="UniProtKB-KW"/>
</dbReference>
<evidence type="ECO:0000256" key="15">
    <source>
        <dbReference type="ARBA" id="ARBA00046863"/>
    </source>
</evidence>
<evidence type="ECO:0000256" key="3">
    <source>
        <dbReference type="ARBA" id="ARBA00010301"/>
    </source>
</evidence>
<comment type="subcellular location">
    <subcellularLocation>
        <location evidence="1">Host nucleus</location>
    </subcellularLocation>
    <subcellularLocation>
        <location evidence="2">Virion</location>
    </subcellularLocation>
</comment>
<evidence type="ECO:0000256" key="13">
    <source>
        <dbReference type="ARBA" id="ARBA00023125"/>
    </source>
</evidence>
<evidence type="ECO:0000256" key="2">
    <source>
        <dbReference type="ARBA" id="ARBA00004328"/>
    </source>
</evidence>
<organism evidence="16 17">
    <name type="scientific">Human stool-associated circular virus NG13</name>
    <dbReference type="NCBI Taxonomy" id="743300"/>
    <lineage>
        <taxon>Viruses</taxon>
        <taxon>Monodnaviria</taxon>
        <taxon>Shotokuvirae</taxon>
        <taxon>Cressdnaviricota</taxon>
        <taxon>Arfiviricetes</taxon>
        <taxon>Cirlivirales</taxon>
        <taxon>Circoviridae</taxon>
        <taxon>Circovirus</taxon>
        <taxon>Circovirus eniyan</taxon>
    </lineage>
</organism>
<comment type="similarity">
    <text evidence="3">Belongs to the circoviridae capsid protein family.</text>
</comment>
<dbReference type="GO" id="GO:0003677">
    <property type="term" value="F:DNA binding"/>
    <property type="evidence" value="ECO:0007669"/>
    <property type="project" value="UniProtKB-KW"/>
</dbReference>
<evidence type="ECO:0000256" key="1">
    <source>
        <dbReference type="ARBA" id="ARBA00004147"/>
    </source>
</evidence>
<evidence type="ECO:0000256" key="7">
    <source>
        <dbReference type="ARBA" id="ARBA00022562"/>
    </source>
</evidence>
<keyword evidence="9" id="KW-1162">Viral penetration into host cytoplasm</keyword>
<keyword evidence="7" id="KW-1048">Host nucleus</keyword>
<sequence length="221" mass="25471">MGGRRRQRRPDPRRGRRRARTFLPARLYGQTYSTRLIKQDTFRVDAAGKGVGLTFTLGEFLTGQITWDYYRINTIVVTFLPQINPTMPIDQGTGGGGFNETSVDFDDATPPTSKISMENWNNTKFWRNDRKFTIKFRPVFHRLVATSATSTTPVSAEFNQRRNRGVWLNSAYKDIPHFGLKTFFVNNFTNPAQNTIIYQILIKAYVSFKRPIWVGTTTENQ</sequence>
<keyword evidence="6" id="KW-0167">Capsid protein</keyword>
<evidence type="ECO:0000256" key="14">
    <source>
        <dbReference type="ARBA" id="ARBA00023296"/>
    </source>
</evidence>
<evidence type="ECO:0000313" key="16">
    <source>
        <dbReference type="EMBL" id="ADD62476.1"/>
    </source>
</evidence>
<keyword evidence="10" id="KW-1161">Viral attachment to host cell</keyword>
<keyword evidence="11" id="KW-0946">Virion</keyword>
<dbReference type="GO" id="GO:0075509">
    <property type="term" value="P:endocytosis involved in viral entry into host cell"/>
    <property type="evidence" value="ECO:0007669"/>
    <property type="project" value="UniProtKB-KW"/>
</dbReference>
<dbReference type="Proteomes" id="UP000107193">
    <property type="component" value="Segment"/>
</dbReference>
<dbReference type="InterPro" id="IPR003383">
    <property type="entry name" value="Circovirus_capsid"/>
</dbReference>
<keyword evidence="4" id="KW-1140">T=1 icosahedral capsid protein</keyword>
<keyword evidence="14" id="KW-1160">Virus entry into host cell</keyword>
<evidence type="ECO:0000256" key="5">
    <source>
        <dbReference type="ARBA" id="ARBA00022524"/>
    </source>
</evidence>
<name>D4N3R1_9CIRC</name>
<evidence type="ECO:0000313" key="17">
    <source>
        <dbReference type="Proteomes" id="UP000107193"/>
    </source>
</evidence>
<dbReference type="InterPro" id="IPR038652">
    <property type="entry name" value="Circovirus_capsid_sf"/>
</dbReference>
<dbReference type="EMBL" id="GQ404856">
    <property type="protein sequence ID" value="ADD62476.1"/>
    <property type="molecule type" value="Genomic_DNA"/>
</dbReference>
<proteinExistence type="inferred from homology"/>
<accession>D4N3R1</accession>
<evidence type="ECO:0000256" key="12">
    <source>
        <dbReference type="ARBA" id="ARBA00022890"/>
    </source>
</evidence>
<keyword evidence="12" id="KW-1164">Virus endocytosis by host</keyword>
<evidence type="ECO:0000256" key="11">
    <source>
        <dbReference type="ARBA" id="ARBA00022844"/>
    </source>
</evidence>
<evidence type="ECO:0000256" key="9">
    <source>
        <dbReference type="ARBA" id="ARBA00022595"/>
    </source>
</evidence>
<dbReference type="Pfam" id="PF02443">
    <property type="entry name" value="Circo_capsid"/>
    <property type="match status" value="1"/>
</dbReference>
<keyword evidence="17" id="KW-1185">Reference proteome</keyword>
<protein>
    <submittedName>
        <fullName evidence="16">Capsid protein</fullName>
    </submittedName>
</protein>
<evidence type="ECO:0000256" key="4">
    <source>
        <dbReference type="ARBA" id="ARBA00022431"/>
    </source>
</evidence>
<dbReference type="GeneID" id="37617104"/>
<dbReference type="OrthoDB" id="38313at10239"/>